<keyword evidence="2" id="KW-1185">Reference proteome</keyword>
<organism evidence="1 2">
    <name type="scientific">Pasteurella testudinis DSM 23072</name>
    <dbReference type="NCBI Taxonomy" id="1122938"/>
    <lineage>
        <taxon>Bacteria</taxon>
        <taxon>Pseudomonadati</taxon>
        <taxon>Pseudomonadota</taxon>
        <taxon>Gammaproteobacteria</taxon>
        <taxon>Pasteurellales</taxon>
        <taxon>Pasteurellaceae</taxon>
        <taxon>Pasteurella</taxon>
    </lineage>
</organism>
<gene>
    <name evidence="1" type="ORF">SAMN05660772_02772</name>
</gene>
<dbReference type="RefSeq" id="WP_084257663.1">
    <property type="nucleotide sequence ID" value="NZ_FWWV01000040.1"/>
</dbReference>
<evidence type="ECO:0000313" key="2">
    <source>
        <dbReference type="Proteomes" id="UP000192408"/>
    </source>
</evidence>
<name>A0A1W1V3R5_9PAST</name>
<proteinExistence type="predicted"/>
<dbReference type="SUPFAM" id="SSF160631">
    <property type="entry name" value="SMI1/KNR4-like"/>
    <property type="match status" value="1"/>
</dbReference>
<sequence>MNTELAEIMNSIEVLKGKSPYIKTYEKNTIKILKGQGSIIGEKDKLHLDFLKESNGLSLLDYCFWGFKNSHLYPTNIYDEMNFFWSKENMATFKFWCFAGNSAGERFGYINKKNSYGNHFIAYYSQLNPNYLQLIASNFNIFIVKFISDIDKQVNSDNSSLDIENYFFMDSEKLTDNDKELSEFIALNHGQSIVSFSQLS</sequence>
<protein>
    <recommendedName>
        <fullName evidence="3">SMI1 / KNR4 family (SUKH-1)</fullName>
    </recommendedName>
</protein>
<dbReference type="AlphaFoldDB" id="A0A1W1V3R5"/>
<reference evidence="2" key="1">
    <citation type="submission" date="2017-04" db="EMBL/GenBank/DDBJ databases">
        <authorList>
            <person name="Varghese N."/>
            <person name="Submissions S."/>
        </authorList>
    </citation>
    <scope>NUCLEOTIDE SEQUENCE [LARGE SCALE GENOMIC DNA]</scope>
    <source>
        <strain evidence="2">DSM 23072</strain>
    </source>
</reference>
<dbReference type="EMBL" id="FWWV01000040">
    <property type="protein sequence ID" value="SMB87930.1"/>
    <property type="molecule type" value="Genomic_DNA"/>
</dbReference>
<dbReference type="Proteomes" id="UP000192408">
    <property type="component" value="Unassembled WGS sequence"/>
</dbReference>
<evidence type="ECO:0008006" key="3">
    <source>
        <dbReference type="Google" id="ProtNLM"/>
    </source>
</evidence>
<dbReference type="InterPro" id="IPR037883">
    <property type="entry name" value="Knr4/Smi1-like_sf"/>
</dbReference>
<dbReference type="STRING" id="1122938.SAMN05660772_02772"/>
<accession>A0A1W1V3R5</accession>
<evidence type="ECO:0000313" key="1">
    <source>
        <dbReference type="EMBL" id="SMB87930.1"/>
    </source>
</evidence>